<dbReference type="VEuPathDB" id="FungiDB:AB675_9314"/>
<dbReference type="GeneID" id="28741717"/>
<accession>A0A0N1HVL9</accession>
<comment type="caution">
    <text evidence="2">The sequence shown here is derived from an EMBL/GenBank/DDBJ whole genome shotgun (WGS) entry which is preliminary data.</text>
</comment>
<proteinExistence type="predicted"/>
<sequence>MGQSQSSAASGSPADSTKHVFTAATPINFSAELIDSLANSSETNSTRAKSLDLHIAQRVHEELARLQSSQDSAVEAARKKILSVEEDEPKPEQKSTLKDSVKAKLPESIGGDKGDGDAKKDGQTSKKVQEEIQRLKKELGQRKVMKELPKSLETAREDVIGCLRVNDRRPLDCWKEVEIFKREVRRLEDEFVGRVL</sequence>
<evidence type="ECO:0000313" key="2">
    <source>
        <dbReference type="EMBL" id="KPI41374.1"/>
    </source>
</evidence>
<keyword evidence="3" id="KW-1185">Reference proteome</keyword>
<dbReference type="RefSeq" id="XP_018001337.1">
    <property type="nucleotide sequence ID" value="XM_018149837.1"/>
</dbReference>
<dbReference type="OrthoDB" id="5544375at2759"/>
<dbReference type="STRING" id="1664694.A0A0N1HVL9"/>
<evidence type="ECO:0000313" key="3">
    <source>
        <dbReference type="Proteomes" id="UP000038010"/>
    </source>
</evidence>
<evidence type="ECO:0000256" key="1">
    <source>
        <dbReference type="SAM" id="MobiDB-lite"/>
    </source>
</evidence>
<organism evidence="2 3">
    <name type="scientific">Cyphellophora attinorum</name>
    <dbReference type="NCBI Taxonomy" id="1664694"/>
    <lineage>
        <taxon>Eukaryota</taxon>
        <taxon>Fungi</taxon>
        <taxon>Dikarya</taxon>
        <taxon>Ascomycota</taxon>
        <taxon>Pezizomycotina</taxon>
        <taxon>Eurotiomycetes</taxon>
        <taxon>Chaetothyriomycetidae</taxon>
        <taxon>Chaetothyriales</taxon>
        <taxon>Cyphellophoraceae</taxon>
        <taxon>Cyphellophora</taxon>
    </lineage>
</organism>
<reference evidence="2 3" key="1">
    <citation type="submission" date="2015-06" db="EMBL/GenBank/DDBJ databases">
        <title>Draft genome of the ant-associated black yeast Phialophora attae CBS 131958.</title>
        <authorList>
            <person name="Moreno L.F."/>
            <person name="Stielow B.J."/>
            <person name="de Hoog S."/>
            <person name="Vicente V.A."/>
            <person name="Weiss V.A."/>
            <person name="de Vries M."/>
            <person name="Cruz L.M."/>
            <person name="Souza E.M."/>
        </authorList>
    </citation>
    <scope>NUCLEOTIDE SEQUENCE [LARGE SCALE GENOMIC DNA]</scope>
    <source>
        <strain evidence="2 3">CBS 131958</strain>
    </source>
</reference>
<dbReference type="Pfam" id="PF07956">
    <property type="entry name" value="DUF1690"/>
    <property type="match status" value="1"/>
</dbReference>
<feature type="region of interest" description="Disordered" evidence="1">
    <location>
        <begin position="64"/>
        <end position="131"/>
    </location>
</feature>
<protein>
    <submittedName>
        <fullName evidence="2">MICOS complex subunit mic19</fullName>
    </submittedName>
</protein>
<feature type="compositionally biased region" description="Basic and acidic residues" evidence="1">
    <location>
        <begin position="90"/>
        <end position="131"/>
    </location>
</feature>
<dbReference type="Proteomes" id="UP000038010">
    <property type="component" value="Unassembled WGS sequence"/>
</dbReference>
<gene>
    <name evidence="2" type="ORF">AB675_9314</name>
</gene>
<name>A0A0N1HVL9_9EURO</name>
<dbReference type="AlphaFoldDB" id="A0A0N1HVL9"/>
<dbReference type="InterPro" id="IPR012471">
    <property type="entry name" value="DUF1690"/>
</dbReference>
<dbReference type="EMBL" id="LFJN01000009">
    <property type="protein sequence ID" value="KPI41374.1"/>
    <property type="molecule type" value="Genomic_DNA"/>
</dbReference>